<evidence type="ECO:0000256" key="5">
    <source>
        <dbReference type="ARBA" id="ARBA00022741"/>
    </source>
</evidence>
<evidence type="ECO:0000313" key="20">
    <source>
        <dbReference type="Proteomes" id="UP000239649"/>
    </source>
</evidence>
<dbReference type="GO" id="GO:0004843">
    <property type="term" value="F:cysteine-type deubiquitinase activity"/>
    <property type="evidence" value="ECO:0007669"/>
    <property type="project" value="InterPro"/>
</dbReference>
<feature type="compositionally biased region" description="Basic and acidic residues" evidence="15">
    <location>
        <begin position="1510"/>
        <end position="1519"/>
    </location>
</feature>
<feature type="compositionally biased region" description="Low complexity" evidence="15">
    <location>
        <begin position="1708"/>
        <end position="1745"/>
    </location>
</feature>
<evidence type="ECO:0000256" key="11">
    <source>
        <dbReference type="ARBA" id="ARBA00023306"/>
    </source>
</evidence>
<dbReference type="GO" id="GO:0005634">
    <property type="term" value="C:nucleus"/>
    <property type="evidence" value="ECO:0007669"/>
    <property type="project" value="UniProtKB-SubCell"/>
</dbReference>
<evidence type="ECO:0000256" key="10">
    <source>
        <dbReference type="ARBA" id="ARBA00023254"/>
    </source>
</evidence>
<dbReference type="SUPFAM" id="SSF48452">
    <property type="entry name" value="TPR-like"/>
    <property type="match status" value="2"/>
</dbReference>
<evidence type="ECO:0000259" key="18">
    <source>
        <dbReference type="PROSITE" id="PS50235"/>
    </source>
</evidence>
<dbReference type="InterPro" id="IPR011940">
    <property type="entry name" value="Dmc1"/>
</dbReference>
<dbReference type="Gene3D" id="3.40.50.300">
    <property type="entry name" value="P-loop containing nucleotide triphosphate hydrolases"/>
    <property type="match status" value="1"/>
</dbReference>
<feature type="compositionally biased region" description="Acidic residues" evidence="15">
    <location>
        <begin position="1592"/>
        <end position="1604"/>
    </location>
</feature>
<dbReference type="STRING" id="554055.A0A2P6V619"/>
<feature type="compositionally biased region" description="Polar residues" evidence="15">
    <location>
        <begin position="1568"/>
        <end position="1578"/>
    </location>
</feature>
<dbReference type="GO" id="GO:0016740">
    <property type="term" value="F:transferase activity"/>
    <property type="evidence" value="ECO:0007669"/>
    <property type="project" value="UniProtKB-KW"/>
</dbReference>
<dbReference type="InterPro" id="IPR021183">
    <property type="entry name" value="NatA_aux_su"/>
</dbReference>
<comment type="caution">
    <text evidence="19">The sequence shown here is derived from an EMBL/GenBank/DDBJ whole genome shotgun (WGS) entry which is preliminary data.</text>
</comment>
<dbReference type="InterPro" id="IPR003593">
    <property type="entry name" value="AAA+_ATPase"/>
</dbReference>
<keyword evidence="14" id="KW-0175">Coiled coil</keyword>
<keyword evidence="4" id="KW-0677">Repeat</keyword>
<dbReference type="PROSITE" id="PS00972">
    <property type="entry name" value="USP_1"/>
    <property type="match status" value="1"/>
</dbReference>
<feature type="region of interest" description="Disordered" evidence="15">
    <location>
        <begin position="618"/>
        <end position="684"/>
    </location>
</feature>
<keyword evidence="9" id="KW-0539">Nucleus</keyword>
<feature type="coiled-coil region" evidence="14">
    <location>
        <begin position="1821"/>
        <end position="1849"/>
    </location>
</feature>
<sequence>MASKQPADNRTLPSKEAGLFRSLAKQYETKQYKKGVKNADAILKKFPEHGETLAMKGLLLNCMERKEEAYDLVKRGVKHDLRSHVCWHVYGLLYRSDREYDEAIKCYKNALRMDKENLTVMRDLALLQIQMRDLPGFLETRQTLLELKSGNKHNWISFALAHHLNGHHEVAVKVLESYEATVEEEGESVGEAYEHSELLLYKALVLEEGGMHDEALGVLDAGSAAGRLRDPLGVKEQRARLFLAAGRYADAEGAYRQLIAINTENHKYHAGLHAAQQLPPLGVNGSSGSAGAGAAAAAAAAAAGGLSEEQRQRLVEVYGELQAEHPHSTTARRIPLDFLEGDAFVAAADAYVRKYVVRGIPSLFSDLKPLYRSSSKAALLGQLFERLAGSLEGCGVLPPLEGEEGSEQKPAPQALVWVHLYLAQHHDRLGNTGQALAYVERCLEHTPTLLEAYTAKAKILKHAGDLEAAARVADAARRLDLADRYLNCLAVKALFRAGHTDMAEATAALFTRDGEQANNLFDMQAMWYEVAAGRAYLAEQQYGKALKRFLKVQQHFEDFQEDQFDFHGYCVRKMTLRAYVDMLRMEDRLWGHPTYLKGISGAIHTFLQLHDRPAGSGKREEAALLAGMSPEEQKKYKAKKRKEEQRKAKEAAEAAAKEAAEAAAAKKKAEKAGEEKKKKDTDPDGVQLAAVADPLGEAAKLLRRLREHAGDQLLVQQLSFKVYLRQGKLLLAVQAAKKAQQLSGAADPSVHGMVARLADAVLAAGEGEAAGVPPVVLEVAREEAAALLGAGELSSSAVAAFRGQWAAAHAGSGVAAAAAALEVAPPEGRAAAAQQLAAVGPAGASHAECTAALSLLEREGLAEAAAAWRQQCAAVFRCPAAGCSARRLFGYELLRFGMLLTSLQAFAALLVLLLPLLVGAACLRGKAWEDSVPWWHAMAADRSATGAAAEQANGTKTAYCSRKCQQAHWVAGGHKHDCKKLRKAQHAGLKLGSSAHAANGVAGAGAGAAASSEGGCKKEDPAESNSTPPLPRRLLYPAERYAELAAAPPQRKQPLGLQNVGNSCYANSLLQALLATPAFAAYLVSGEHSHGCVKPSSSEWCVLCELEKLAATAYGAGSGTRVLNPRPLLRNVKRLGKQFSFGRQEDSHELFIRLTEAIEAVQLLEAGGKARFDLRTRETLLVHHAFAGCTRNQVECLSCGHVSRTYECCTSLTLEVGPRVTSLQAALARFAAAERLDGDNKYKCDGCKGYVAADKSTRLEAAPHCLQICLKRFAPGRFGKITTKLSFPEEELDLRPYMAAGCQDAAPAHYRLYAVVVHIDWGRSTDCGHYVAYVRCGSQWFLCDDSFVTPVAAARVLSQAAYLLFYEREAPRQLAVAADGAPAAAAAAADSAAAEGAPVDSAARAAAGAGGMPRVETAPAALLHLRTPGAAATSASSVSELSAASSGDQALAAEPQQEGGVEVGTQESLHGSASDSDLSAARDRSAAATAAQQQQQQQQQQQATQQASAEAKEAAREQQADAASSAQARRLQEHVAAAEAARAQMQALFAEQAGRSMGPASEAGESDGTPSSQQSSGSHFGPTRNPFGLLGGEDEEVEEEEEGDGGGGGGNSDAEGGITSGDTEAQGAASTADADSRQVEQRRLVSPHQAQRQQQQQQASGGGSARQLAQAAAVPMAVAGGTPACAAKASLPCPAAQDQQGAAVQRLPQAEEQPQAVLEPQAEEQPQAAAQARDAAPAGLALAELGLEERPVQGGSADGSGARSPCSASGSLDSGSEGGGPQRCTPKHRASVREERASGRRVLRLSVDLPGPQARPPTHQAAEAAAMAAQLEQQAVEVAQEELEEQEEFQPLDKLEELGINRGDIKKAKDGGYHTCESLLMNTKKKLSEIKGLSEAKVDKMVEAARKLCPQFGFQSAKEHEAQRQATIVKISTGCQALDELLGGGVETKAITEVFGEWRTGKTQLCHTLCVTCQIGGENGGAGKVAYIDTEGCFRPERIRPIAERFGLDADAVLDNIVFARAHTHEQQFDFLVPLAAMMAQDTFKLLIMDSITANLRVDFSGRGELAERQQRLGQLMQRLRKIAEEFNVAVLITNQVVSDPSGGAIFVADPKKPVGGHVLAHASTFRLSVRKGKAEQRLMKVVDAPNLPEAEASYAISADGIVDYKD</sequence>
<protein>
    <submittedName>
        <fullName evidence="19">N-alpha-acetyltransferase auxiliary subunit</fullName>
    </submittedName>
</protein>
<feature type="compositionally biased region" description="Basic and acidic residues" evidence="15">
    <location>
        <begin position="670"/>
        <end position="682"/>
    </location>
</feature>
<evidence type="ECO:0000256" key="1">
    <source>
        <dbReference type="ARBA" id="ARBA00004123"/>
    </source>
</evidence>
<dbReference type="Gene3D" id="1.10.150.20">
    <property type="entry name" value="5' to 3' exonuclease, C-terminal subdomain"/>
    <property type="match status" value="1"/>
</dbReference>
<dbReference type="GO" id="GO:0000150">
    <property type="term" value="F:DNA strand exchange activity"/>
    <property type="evidence" value="ECO:0007669"/>
    <property type="project" value="InterPro"/>
</dbReference>
<dbReference type="InterPro" id="IPR038765">
    <property type="entry name" value="Papain-like_cys_pep_sf"/>
</dbReference>
<proteinExistence type="inferred from homology"/>
<evidence type="ECO:0000313" key="19">
    <source>
        <dbReference type="EMBL" id="PSC69532.1"/>
    </source>
</evidence>
<evidence type="ECO:0000256" key="3">
    <source>
        <dbReference type="ARBA" id="ARBA00009085"/>
    </source>
</evidence>
<dbReference type="FunFam" id="3.40.50.300:FF:000239">
    <property type="entry name" value="Meiotic recombination protein DMC1"/>
    <property type="match status" value="1"/>
</dbReference>
<dbReference type="GO" id="GO:0007131">
    <property type="term" value="P:reciprocal meiotic recombination"/>
    <property type="evidence" value="ECO:0007669"/>
    <property type="project" value="InterPro"/>
</dbReference>
<organism evidence="19 20">
    <name type="scientific">Micractinium conductrix</name>
    <dbReference type="NCBI Taxonomy" id="554055"/>
    <lineage>
        <taxon>Eukaryota</taxon>
        <taxon>Viridiplantae</taxon>
        <taxon>Chlorophyta</taxon>
        <taxon>core chlorophytes</taxon>
        <taxon>Trebouxiophyceae</taxon>
        <taxon>Chlorellales</taxon>
        <taxon>Chlorellaceae</taxon>
        <taxon>Chlorella clade</taxon>
        <taxon>Micractinium</taxon>
    </lineage>
</organism>
<reference evidence="19 20" key="1">
    <citation type="journal article" date="2018" name="Plant J.">
        <title>Genome sequences of Chlorella sorokiniana UTEX 1602 and Micractinium conductrix SAG 241.80: implications to maltose excretion by a green alga.</title>
        <authorList>
            <person name="Arriola M.B."/>
            <person name="Velmurugan N."/>
            <person name="Zhang Y."/>
            <person name="Plunkett M.H."/>
            <person name="Hondzo H."/>
            <person name="Barney B.M."/>
        </authorList>
    </citation>
    <scope>NUCLEOTIDE SEQUENCE [LARGE SCALE GENOMIC DNA]</scope>
    <source>
        <strain evidence="19 20">SAG 241.80</strain>
    </source>
</reference>
<evidence type="ECO:0000256" key="7">
    <source>
        <dbReference type="ARBA" id="ARBA00022840"/>
    </source>
</evidence>
<keyword evidence="10" id="KW-0469">Meiosis</keyword>
<keyword evidence="11" id="KW-0131">Cell cycle</keyword>
<dbReference type="SUPFAM" id="SSF47794">
    <property type="entry name" value="Rad51 N-terminal domain-like"/>
    <property type="match status" value="1"/>
</dbReference>
<comment type="similarity">
    <text evidence="3">Belongs to the peptidase C19 family.</text>
</comment>
<dbReference type="Pfam" id="PF00443">
    <property type="entry name" value="UCH"/>
    <property type="match status" value="1"/>
</dbReference>
<dbReference type="Gene3D" id="3.90.70.10">
    <property type="entry name" value="Cysteine proteinases"/>
    <property type="match status" value="1"/>
</dbReference>
<dbReference type="SUPFAM" id="SSF52540">
    <property type="entry name" value="P-loop containing nucleoside triphosphate hydrolases"/>
    <property type="match status" value="1"/>
</dbReference>
<dbReference type="GO" id="GO:0016579">
    <property type="term" value="P:protein deubiquitination"/>
    <property type="evidence" value="ECO:0007669"/>
    <property type="project" value="InterPro"/>
</dbReference>
<feature type="domain" description="USP" evidence="18">
    <location>
        <begin position="1055"/>
        <end position="1369"/>
    </location>
</feature>
<evidence type="ECO:0000259" key="17">
    <source>
        <dbReference type="PROSITE" id="PS50163"/>
    </source>
</evidence>
<dbReference type="GO" id="GO:0003677">
    <property type="term" value="F:DNA binding"/>
    <property type="evidence" value="ECO:0007669"/>
    <property type="project" value="UniProtKB-KW"/>
</dbReference>
<dbReference type="SMART" id="SM00028">
    <property type="entry name" value="TPR"/>
    <property type="match status" value="6"/>
</dbReference>
<feature type="region of interest" description="Disordered" evidence="15">
    <location>
        <begin position="1440"/>
        <end position="1531"/>
    </location>
</feature>
<dbReference type="GO" id="GO:0005524">
    <property type="term" value="F:ATP binding"/>
    <property type="evidence" value="ECO:0007669"/>
    <property type="project" value="UniProtKB-KW"/>
</dbReference>
<feature type="domain" description="RecA family profile 1" evidence="16">
    <location>
        <begin position="1927"/>
        <end position="2097"/>
    </location>
</feature>
<evidence type="ECO:0000256" key="2">
    <source>
        <dbReference type="ARBA" id="ARBA00008897"/>
    </source>
</evidence>
<dbReference type="PANTHER" id="PTHR22767">
    <property type="entry name" value="N-TERMINAL ACETYLTRANSFERASE-RELATED"/>
    <property type="match status" value="1"/>
</dbReference>
<feature type="repeat" description="TPR" evidence="12">
    <location>
        <begin position="84"/>
        <end position="117"/>
    </location>
</feature>
<accession>A0A2P6V619</accession>
<keyword evidence="6 12" id="KW-0802">TPR repeat</keyword>
<dbReference type="InterPro" id="IPR027417">
    <property type="entry name" value="P-loop_NTPase"/>
</dbReference>
<evidence type="ECO:0000256" key="9">
    <source>
        <dbReference type="ARBA" id="ARBA00023242"/>
    </source>
</evidence>
<feature type="region of interest" description="Disordered" evidence="15">
    <location>
        <begin position="1552"/>
        <end position="1801"/>
    </location>
</feature>
<dbReference type="SUPFAM" id="SSF54001">
    <property type="entry name" value="Cysteine proteinases"/>
    <property type="match status" value="1"/>
</dbReference>
<dbReference type="InterPro" id="IPR020587">
    <property type="entry name" value="RecA_monomer-monomer_interface"/>
</dbReference>
<feature type="compositionally biased region" description="Low complexity" evidence="15">
    <location>
        <begin position="1486"/>
        <end position="1509"/>
    </location>
</feature>
<dbReference type="InterPro" id="IPR011990">
    <property type="entry name" value="TPR-like_helical_dom_sf"/>
</dbReference>
<dbReference type="InterPro" id="IPR001394">
    <property type="entry name" value="Peptidase_C19_UCH"/>
</dbReference>
<dbReference type="PROSITE" id="PS50162">
    <property type="entry name" value="RECA_2"/>
    <property type="match status" value="1"/>
</dbReference>
<evidence type="ECO:0000256" key="4">
    <source>
        <dbReference type="ARBA" id="ARBA00022737"/>
    </source>
</evidence>
<dbReference type="SMART" id="SM00382">
    <property type="entry name" value="AAA"/>
    <property type="match status" value="1"/>
</dbReference>
<dbReference type="Pfam" id="PF12569">
    <property type="entry name" value="NatA_aux_su"/>
    <property type="match status" value="1"/>
</dbReference>
<dbReference type="PANTHER" id="PTHR22767:SF2">
    <property type="entry name" value="N(ALPHA)-ACETYLTRANSFERASE 15_16, ISOFORM A"/>
    <property type="match status" value="1"/>
</dbReference>
<feature type="region of interest" description="Disordered" evidence="15">
    <location>
        <begin position="1012"/>
        <end position="1032"/>
    </location>
</feature>
<keyword evidence="20" id="KW-1185">Reference proteome</keyword>
<feature type="compositionally biased region" description="Basic and acidic residues" evidence="15">
    <location>
        <begin position="631"/>
        <end position="660"/>
    </location>
</feature>
<comment type="subcellular location">
    <subcellularLocation>
        <location evidence="1">Nucleus</location>
    </subcellularLocation>
</comment>
<keyword evidence="8" id="KW-0238">DNA-binding</keyword>
<dbReference type="PROSITE" id="PS50005">
    <property type="entry name" value="TPR"/>
    <property type="match status" value="1"/>
</dbReference>
<name>A0A2P6V619_9CHLO</name>
<feature type="domain" description="RecA family profile 2" evidence="17">
    <location>
        <begin position="2104"/>
        <end position="2167"/>
    </location>
</feature>
<dbReference type="NCBIfam" id="NF003301">
    <property type="entry name" value="PRK04301.1"/>
    <property type="match status" value="1"/>
</dbReference>
<dbReference type="Gene3D" id="1.25.40.1040">
    <property type="match status" value="1"/>
</dbReference>
<evidence type="ECO:0000256" key="6">
    <source>
        <dbReference type="ARBA" id="ARBA00022803"/>
    </source>
</evidence>
<dbReference type="InterPro" id="IPR010995">
    <property type="entry name" value="DNA_repair_Rad51/TF_NusA_a-hlx"/>
</dbReference>
<evidence type="ECO:0000256" key="8">
    <source>
        <dbReference type="ARBA" id="ARBA00023125"/>
    </source>
</evidence>
<gene>
    <name evidence="19" type="ORF">C2E20_7046</name>
</gene>
<dbReference type="PROSITE" id="PS50163">
    <property type="entry name" value="RECA_3"/>
    <property type="match status" value="1"/>
</dbReference>
<keyword evidence="5 13" id="KW-0547">Nucleotide-binding</keyword>
<dbReference type="Gene3D" id="1.25.40.1010">
    <property type="match status" value="1"/>
</dbReference>
<dbReference type="Proteomes" id="UP000239649">
    <property type="component" value="Unassembled WGS sequence"/>
</dbReference>
<dbReference type="InterPro" id="IPR013632">
    <property type="entry name" value="Rad51_C"/>
</dbReference>
<dbReference type="InterPro" id="IPR028889">
    <property type="entry name" value="USP"/>
</dbReference>
<dbReference type="OrthoDB" id="10263032at2759"/>
<evidence type="ECO:0000256" key="15">
    <source>
        <dbReference type="SAM" id="MobiDB-lite"/>
    </source>
</evidence>
<dbReference type="GO" id="GO:0005737">
    <property type="term" value="C:cytoplasm"/>
    <property type="evidence" value="ECO:0007669"/>
    <property type="project" value="UniProtKB-ARBA"/>
</dbReference>
<dbReference type="PROSITE" id="PS50235">
    <property type="entry name" value="USP_3"/>
    <property type="match status" value="1"/>
</dbReference>
<feature type="compositionally biased region" description="Basic and acidic residues" evidence="15">
    <location>
        <begin position="1634"/>
        <end position="1643"/>
    </location>
</feature>
<dbReference type="InterPro" id="IPR019734">
    <property type="entry name" value="TPR_rpt"/>
</dbReference>
<comment type="similarity">
    <text evidence="2">Belongs to the RecA family. DMC1 subfamily.</text>
</comment>
<dbReference type="EMBL" id="LHPF02000026">
    <property type="protein sequence ID" value="PSC69532.1"/>
    <property type="molecule type" value="Genomic_DNA"/>
</dbReference>
<dbReference type="InterPro" id="IPR020588">
    <property type="entry name" value="RecA_ATP-bd"/>
</dbReference>
<dbReference type="Pfam" id="PF08423">
    <property type="entry name" value="Rad51"/>
    <property type="match status" value="1"/>
</dbReference>
<dbReference type="GO" id="GO:0140664">
    <property type="term" value="F:ATP-dependent DNA damage sensor activity"/>
    <property type="evidence" value="ECO:0007669"/>
    <property type="project" value="InterPro"/>
</dbReference>
<dbReference type="NCBIfam" id="TIGR02238">
    <property type="entry name" value="recomb_DMC1"/>
    <property type="match status" value="1"/>
</dbReference>
<dbReference type="Gene3D" id="6.10.140.2220">
    <property type="match status" value="1"/>
</dbReference>
<dbReference type="GO" id="GO:0006281">
    <property type="term" value="P:DNA repair"/>
    <property type="evidence" value="ECO:0007669"/>
    <property type="project" value="InterPro"/>
</dbReference>
<feature type="compositionally biased region" description="Low complexity" evidence="15">
    <location>
        <begin position="1649"/>
        <end position="1684"/>
    </location>
</feature>
<keyword evidence="7 13" id="KW-0067">ATP-binding</keyword>
<dbReference type="FunFam" id="1.25.40.1040:FF:000003">
    <property type="entry name" value="N-terminal acetyltransferase A, auxiliary subunit"/>
    <property type="match status" value="1"/>
</dbReference>
<evidence type="ECO:0000259" key="16">
    <source>
        <dbReference type="PROSITE" id="PS50162"/>
    </source>
</evidence>
<feature type="compositionally biased region" description="Low complexity" evidence="15">
    <location>
        <begin position="1520"/>
        <end position="1531"/>
    </location>
</feature>
<evidence type="ECO:0000256" key="14">
    <source>
        <dbReference type="SAM" id="Coils"/>
    </source>
</evidence>
<evidence type="ECO:0000256" key="13">
    <source>
        <dbReference type="RuleBase" id="RU003422"/>
    </source>
</evidence>
<dbReference type="InterPro" id="IPR018200">
    <property type="entry name" value="USP_CS"/>
</dbReference>
<evidence type="ECO:0000256" key="12">
    <source>
        <dbReference type="PROSITE-ProRule" id="PRU00339"/>
    </source>
</evidence>